<dbReference type="Proteomes" id="UP000799437">
    <property type="component" value="Unassembled WGS sequence"/>
</dbReference>
<dbReference type="OrthoDB" id="4160836at2759"/>
<dbReference type="EMBL" id="ML996567">
    <property type="protein sequence ID" value="KAF2761097.1"/>
    <property type="molecule type" value="Genomic_DNA"/>
</dbReference>
<dbReference type="RefSeq" id="XP_033603548.1">
    <property type="nucleotide sequence ID" value="XM_033747997.1"/>
</dbReference>
<gene>
    <name evidence="3" type="ORF">EJ05DRAFT_508302</name>
</gene>
<feature type="compositionally biased region" description="Polar residues" evidence="2">
    <location>
        <begin position="186"/>
        <end position="195"/>
    </location>
</feature>
<feature type="compositionally biased region" description="Basic and acidic residues" evidence="2">
    <location>
        <begin position="461"/>
        <end position="474"/>
    </location>
</feature>
<name>A0A6A6WHH3_9PEZI</name>
<keyword evidence="4" id="KW-1185">Reference proteome</keyword>
<feature type="compositionally biased region" description="Polar residues" evidence="2">
    <location>
        <begin position="213"/>
        <end position="225"/>
    </location>
</feature>
<feature type="compositionally biased region" description="Basic and acidic residues" evidence="2">
    <location>
        <begin position="66"/>
        <end position="80"/>
    </location>
</feature>
<evidence type="ECO:0000256" key="2">
    <source>
        <dbReference type="SAM" id="MobiDB-lite"/>
    </source>
</evidence>
<feature type="region of interest" description="Disordered" evidence="2">
    <location>
        <begin position="113"/>
        <end position="225"/>
    </location>
</feature>
<protein>
    <submittedName>
        <fullName evidence="3">Uncharacterized protein</fullName>
    </submittedName>
</protein>
<organism evidence="3 4">
    <name type="scientific">Pseudovirgaria hyperparasitica</name>
    <dbReference type="NCBI Taxonomy" id="470096"/>
    <lineage>
        <taxon>Eukaryota</taxon>
        <taxon>Fungi</taxon>
        <taxon>Dikarya</taxon>
        <taxon>Ascomycota</taxon>
        <taxon>Pezizomycotina</taxon>
        <taxon>Dothideomycetes</taxon>
        <taxon>Dothideomycetes incertae sedis</taxon>
        <taxon>Acrospermales</taxon>
        <taxon>Acrospermaceae</taxon>
        <taxon>Pseudovirgaria</taxon>
    </lineage>
</organism>
<evidence type="ECO:0000313" key="3">
    <source>
        <dbReference type="EMBL" id="KAF2761097.1"/>
    </source>
</evidence>
<feature type="compositionally biased region" description="Low complexity" evidence="2">
    <location>
        <begin position="119"/>
        <end position="128"/>
    </location>
</feature>
<feature type="coiled-coil region" evidence="1">
    <location>
        <begin position="228"/>
        <end position="255"/>
    </location>
</feature>
<keyword evidence="1" id="KW-0175">Coiled coil</keyword>
<accession>A0A6A6WHH3</accession>
<feature type="region of interest" description="Disordered" evidence="2">
    <location>
        <begin position="1"/>
        <end position="96"/>
    </location>
</feature>
<evidence type="ECO:0000313" key="4">
    <source>
        <dbReference type="Proteomes" id="UP000799437"/>
    </source>
</evidence>
<proteinExistence type="predicted"/>
<feature type="compositionally biased region" description="Polar residues" evidence="2">
    <location>
        <begin position="29"/>
        <end position="38"/>
    </location>
</feature>
<feature type="region of interest" description="Disordered" evidence="2">
    <location>
        <begin position="461"/>
        <end position="498"/>
    </location>
</feature>
<evidence type="ECO:0000256" key="1">
    <source>
        <dbReference type="SAM" id="Coils"/>
    </source>
</evidence>
<reference evidence="3" key="1">
    <citation type="journal article" date="2020" name="Stud. Mycol.">
        <title>101 Dothideomycetes genomes: a test case for predicting lifestyles and emergence of pathogens.</title>
        <authorList>
            <person name="Haridas S."/>
            <person name="Albert R."/>
            <person name="Binder M."/>
            <person name="Bloem J."/>
            <person name="Labutti K."/>
            <person name="Salamov A."/>
            <person name="Andreopoulos B."/>
            <person name="Baker S."/>
            <person name="Barry K."/>
            <person name="Bills G."/>
            <person name="Bluhm B."/>
            <person name="Cannon C."/>
            <person name="Castanera R."/>
            <person name="Culley D."/>
            <person name="Daum C."/>
            <person name="Ezra D."/>
            <person name="Gonzalez J."/>
            <person name="Henrissat B."/>
            <person name="Kuo A."/>
            <person name="Liang C."/>
            <person name="Lipzen A."/>
            <person name="Lutzoni F."/>
            <person name="Magnuson J."/>
            <person name="Mondo S."/>
            <person name="Nolan M."/>
            <person name="Ohm R."/>
            <person name="Pangilinan J."/>
            <person name="Park H.-J."/>
            <person name="Ramirez L."/>
            <person name="Alfaro M."/>
            <person name="Sun H."/>
            <person name="Tritt A."/>
            <person name="Yoshinaga Y."/>
            <person name="Zwiers L.-H."/>
            <person name="Turgeon B."/>
            <person name="Goodwin S."/>
            <person name="Spatafora J."/>
            <person name="Crous P."/>
            <person name="Grigoriev I."/>
        </authorList>
    </citation>
    <scope>NUCLEOTIDE SEQUENCE</scope>
    <source>
        <strain evidence="3">CBS 121739</strain>
    </source>
</reference>
<dbReference type="GeneID" id="54489051"/>
<dbReference type="AlphaFoldDB" id="A0A6A6WHH3"/>
<sequence length="594" mass="66492">MAEPVLKRRRLSPTSVVSGEEETLRRSPTRASFQSPTKASLARFNPSLLPRPRSAGRLSLPQNLDDTFRNPPDDKSEDPVKSQSAVEGAAAHDRRATDAAAYLRTIAEETIRLRGGATSSPDSSVPSPQVYGPAEHQQSVDSGEYAPATPSANLNKSGKGKEPLRNKPLGMRLSRSPRRQLAPVSTEPQVMNQLPQRRRSRTAERAVEGEGSPTRTNIATDSNHSSELSALAQETERLQRKIKHLQDQLQTYRHHVVEYSSLGDHDFIENGDLENLAELINENAPPDPGYQEHGFAGPPLSLLLTSFLPLSHIAVQQQTPPQTPKKLKNHLPVEPDDPLLYLRLFTSLTPISTLSISSAERTVVDADQFYPKHAIKITGPRNYFTANVDLVLDAPQRRVDSISVTHISPWADIELGMYIRHKALDCDAGTLFWAMNSYWELALKRAKVWAQCQTAHPDLIPENRHRFSKADRPEKRKRAIKTGSPDDDEDIEGYSSERSISEGKFDFEDLQRNLGETEMVFQSEEVRMCITWVINFDWTGEAQSDVQLQTAVPDSWAEQDERKGLSLVDEIFDRLVQEKGVIKAVDIVVQLLFD</sequence>